<dbReference type="InterPro" id="IPR003607">
    <property type="entry name" value="HD/PDEase_dom"/>
</dbReference>
<sequence length="551" mass="62698">MKQRFNIPSFIYFIIITIVIIWLFPRERKTDYAFEQGKPWKYGLVTAPFDFSIFQTNEREEWMETDSTLESGEKYRNTVMQVDTTEMLIQVGEKIIDRGELVNERSYNELSSLKAIYDQQAGTAGRQFSRIIGCALLIIALMTCFVLYLAYFRKKIYARKKDMIFLLFMLSLFVIVTEICVRTELVNVYIIPFAIIPIVIRTFFESRTAQMTHLTTVLICALMVPDAFEFLLLQFLVCAVALYVLKDLTKRSDLIKCAIYIVATYVVGYIGFWLFQNGDISELNWSSFGGFGINFLFVLFAYPFIYIIENIFGYISNVTLVELSDINLPALVELSEKSPGTFQHSLQVSMLGTAAASKVNANPQLVRTGALYHDLGKLENPGYFSENTVVGNNPHDHLTLEESAKIITEHVPEGVKKAQQLGLPSAIIKFIQTHHGKGKAKYFYNSYKNQHPDEPVNEEAFTYDGINPDTKETALLMMADAVEAASRSLKDYNEASIRELVNRIINGQIADGLLDDAPLTFQNISTIKNVFVDKLLSVYHSRVSYPELNKK</sequence>
<dbReference type="PANTHER" id="PTHR36442">
    <property type="entry name" value="CYCLIC-DI-AMP PHOSPHODIESTERASE PGPH"/>
    <property type="match status" value="1"/>
</dbReference>
<evidence type="ECO:0000313" key="4">
    <source>
        <dbReference type="Proteomes" id="UP000324575"/>
    </source>
</evidence>
<feature type="transmembrane region" description="Helical" evidence="1">
    <location>
        <begin position="163"/>
        <end position="181"/>
    </location>
</feature>
<dbReference type="InterPro" id="IPR011621">
    <property type="entry name" value="Metal-dep_PHydrolase_7TM_intra"/>
</dbReference>
<feature type="transmembrane region" description="Helical" evidence="1">
    <location>
        <begin position="257"/>
        <end position="275"/>
    </location>
</feature>
<comment type="caution">
    <text evidence="3">The sequence shown here is derived from an EMBL/GenBank/DDBJ whole genome shotgun (WGS) entry which is preliminary data.</text>
</comment>
<evidence type="ECO:0000313" key="3">
    <source>
        <dbReference type="EMBL" id="KAA6302931.1"/>
    </source>
</evidence>
<evidence type="ECO:0000259" key="2">
    <source>
        <dbReference type="SMART" id="SM00471"/>
    </source>
</evidence>
<dbReference type="Gene3D" id="1.10.3210.10">
    <property type="entry name" value="Hypothetical protein af1432"/>
    <property type="match status" value="1"/>
</dbReference>
<dbReference type="SMART" id="SM00471">
    <property type="entry name" value="HDc"/>
    <property type="match status" value="1"/>
</dbReference>
<dbReference type="AlphaFoldDB" id="A0A5M8P3E6"/>
<dbReference type="SUPFAM" id="SSF109604">
    <property type="entry name" value="HD-domain/PDEase-like"/>
    <property type="match status" value="1"/>
</dbReference>
<dbReference type="Proteomes" id="UP000324575">
    <property type="component" value="Unassembled WGS sequence"/>
</dbReference>
<accession>A0A5M8P3E6</accession>
<feature type="transmembrane region" description="Helical" evidence="1">
    <location>
        <begin position="188"/>
        <end position="204"/>
    </location>
</feature>
<feature type="domain" description="HD/PDEase" evidence="2">
    <location>
        <begin position="337"/>
        <end position="494"/>
    </location>
</feature>
<dbReference type="InterPro" id="IPR006674">
    <property type="entry name" value="HD_domain"/>
</dbReference>
<keyword evidence="1" id="KW-0812">Transmembrane</keyword>
<dbReference type="GO" id="GO:0016787">
    <property type="term" value="F:hydrolase activity"/>
    <property type="evidence" value="ECO:0007669"/>
    <property type="project" value="UniProtKB-KW"/>
</dbReference>
<dbReference type="CDD" id="cd00077">
    <property type="entry name" value="HDc"/>
    <property type="match status" value="1"/>
</dbReference>
<dbReference type="EMBL" id="SNRX01000004">
    <property type="protein sequence ID" value="KAA6302931.1"/>
    <property type="molecule type" value="Genomic_DNA"/>
</dbReference>
<protein>
    <submittedName>
        <fullName evidence="3">Cyclic-di-AMP phosphodiesterase PgpH</fullName>
        <ecNumber evidence="3">3.1.4.-</ecNumber>
    </submittedName>
</protein>
<name>A0A5M8P3E6_9BACT</name>
<proteinExistence type="predicted"/>
<keyword evidence="3" id="KW-0378">Hydrolase</keyword>
<feature type="transmembrane region" description="Helical" evidence="1">
    <location>
        <begin position="216"/>
        <end position="245"/>
    </location>
</feature>
<keyword evidence="1" id="KW-1133">Transmembrane helix</keyword>
<dbReference type="Pfam" id="PF07698">
    <property type="entry name" value="7TM-7TMR_HD"/>
    <property type="match status" value="1"/>
</dbReference>
<reference evidence="3 4" key="1">
    <citation type="submission" date="2019-03" db="EMBL/GenBank/DDBJ databases">
        <title>Single cell metagenomics reveals metabolic interactions within the superorganism composed of flagellate Streblomastix strix and complex community of Bacteroidetes bacteria on its surface.</title>
        <authorList>
            <person name="Treitli S.C."/>
            <person name="Kolisko M."/>
            <person name="Husnik F."/>
            <person name="Keeling P."/>
            <person name="Hampl V."/>
        </authorList>
    </citation>
    <scope>NUCLEOTIDE SEQUENCE [LARGE SCALE GENOMIC DNA]</scope>
    <source>
        <strain evidence="3">St1</strain>
    </source>
</reference>
<dbReference type="NCBIfam" id="TIGR00277">
    <property type="entry name" value="HDIG"/>
    <property type="match status" value="1"/>
</dbReference>
<feature type="transmembrane region" description="Helical" evidence="1">
    <location>
        <begin position="131"/>
        <end position="151"/>
    </location>
</feature>
<feature type="transmembrane region" description="Helical" evidence="1">
    <location>
        <begin position="6"/>
        <end position="24"/>
    </location>
</feature>
<gene>
    <name evidence="3" type="ORF">EZS26_000826</name>
</gene>
<keyword evidence="1" id="KW-0472">Membrane</keyword>
<evidence type="ECO:0000256" key="1">
    <source>
        <dbReference type="SAM" id="Phobius"/>
    </source>
</evidence>
<dbReference type="PANTHER" id="PTHR36442:SF1">
    <property type="entry name" value="CYCLIC-DI-AMP PHOSPHODIESTERASE PGPH"/>
    <property type="match status" value="1"/>
</dbReference>
<dbReference type="Pfam" id="PF01966">
    <property type="entry name" value="HD"/>
    <property type="match status" value="1"/>
</dbReference>
<dbReference type="EC" id="3.1.4.-" evidence="3"/>
<feature type="transmembrane region" description="Helical" evidence="1">
    <location>
        <begin position="287"/>
        <end position="308"/>
    </location>
</feature>
<organism evidence="3 4">
    <name type="scientific">Candidatus Ordinivivax streblomastigis</name>
    <dbReference type="NCBI Taxonomy" id="2540710"/>
    <lineage>
        <taxon>Bacteria</taxon>
        <taxon>Pseudomonadati</taxon>
        <taxon>Bacteroidota</taxon>
        <taxon>Bacteroidia</taxon>
        <taxon>Bacteroidales</taxon>
        <taxon>Candidatus Ordinivivax</taxon>
    </lineage>
</organism>
<dbReference type="InterPro" id="IPR052722">
    <property type="entry name" value="PgpH_phosphodiesterase"/>
</dbReference>
<dbReference type="InterPro" id="IPR006675">
    <property type="entry name" value="HDIG_dom"/>
</dbReference>